<keyword evidence="2" id="KW-1185">Reference proteome</keyword>
<dbReference type="EMBL" id="JADYXP020000018">
    <property type="protein sequence ID" value="KAL0106244.1"/>
    <property type="molecule type" value="Genomic_DNA"/>
</dbReference>
<name>A0AAW2EUX4_9HYME</name>
<evidence type="ECO:0000313" key="2">
    <source>
        <dbReference type="Proteomes" id="UP001430953"/>
    </source>
</evidence>
<dbReference type="Proteomes" id="UP001430953">
    <property type="component" value="Unassembled WGS sequence"/>
</dbReference>
<gene>
    <name evidence="1" type="ORF">PUN28_016148</name>
</gene>
<evidence type="ECO:0000313" key="1">
    <source>
        <dbReference type="EMBL" id="KAL0106244.1"/>
    </source>
</evidence>
<accession>A0AAW2EUX4</accession>
<proteinExistence type="predicted"/>
<comment type="caution">
    <text evidence="1">The sequence shown here is derived from an EMBL/GenBank/DDBJ whole genome shotgun (WGS) entry which is preliminary data.</text>
</comment>
<sequence length="78" mass="9393">MRVRPPKLCLCTFNTNSFDNQPQNFSDVETSAILIKKKERFFIENIIICLFKSRENFNHRLSLIREWHQLKTRFTTST</sequence>
<organism evidence="1 2">
    <name type="scientific">Cardiocondyla obscurior</name>
    <dbReference type="NCBI Taxonomy" id="286306"/>
    <lineage>
        <taxon>Eukaryota</taxon>
        <taxon>Metazoa</taxon>
        <taxon>Ecdysozoa</taxon>
        <taxon>Arthropoda</taxon>
        <taxon>Hexapoda</taxon>
        <taxon>Insecta</taxon>
        <taxon>Pterygota</taxon>
        <taxon>Neoptera</taxon>
        <taxon>Endopterygota</taxon>
        <taxon>Hymenoptera</taxon>
        <taxon>Apocrita</taxon>
        <taxon>Aculeata</taxon>
        <taxon>Formicoidea</taxon>
        <taxon>Formicidae</taxon>
        <taxon>Myrmicinae</taxon>
        <taxon>Cardiocondyla</taxon>
    </lineage>
</organism>
<protein>
    <submittedName>
        <fullName evidence="1">Uncharacterized protein</fullName>
    </submittedName>
</protein>
<reference evidence="1 2" key="1">
    <citation type="submission" date="2023-03" db="EMBL/GenBank/DDBJ databases">
        <title>High recombination rates correlate with genetic variation in Cardiocondyla obscurior ants.</title>
        <authorList>
            <person name="Errbii M."/>
        </authorList>
    </citation>
    <scope>NUCLEOTIDE SEQUENCE [LARGE SCALE GENOMIC DNA]</scope>
    <source>
        <strain evidence="1">Alpha-2009</strain>
        <tissue evidence="1">Whole body</tissue>
    </source>
</reference>
<dbReference type="AlphaFoldDB" id="A0AAW2EUX4"/>